<comment type="caution">
    <text evidence="1">The sequence shown here is derived from an EMBL/GenBank/DDBJ whole genome shotgun (WGS) entry which is preliminary data.</text>
</comment>
<protein>
    <submittedName>
        <fullName evidence="1">Lipopolysaccharide biosynthesis protein</fullName>
    </submittedName>
</protein>
<dbReference type="Proteomes" id="UP000275024">
    <property type="component" value="Unassembled WGS sequence"/>
</dbReference>
<accession>A0A3A9WD08</accession>
<evidence type="ECO:0000313" key="4">
    <source>
        <dbReference type="Proteomes" id="UP000275024"/>
    </source>
</evidence>
<name>A0A3A9WD08_9ACTN</name>
<evidence type="ECO:0000313" key="3">
    <source>
        <dbReference type="Proteomes" id="UP000268652"/>
    </source>
</evidence>
<gene>
    <name evidence="2" type="ORF">D7318_05085</name>
    <name evidence="1" type="ORF">D7319_19465</name>
</gene>
<reference evidence="3 4" key="1">
    <citation type="submission" date="2018-09" db="EMBL/GenBank/DDBJ databases">
        <title>Streptomyces sp. nov. DS1-2, an endophytic actinomycete isolated from roots of Dendrobium scabrilingue.</title>
        <authorList>
            <person name="Kuncharoen N."/>
            <person name="Kudo T."/>
            <person name="Ohkuma M."/>
            <person name="Yuki M."/>
            <person name="Tanasupawat S."/>
        </authorList>
    </citation>
    <scope>NUCLEOTIDE SEQUENCE [LARGE SCALE GENOMIC DNA]</scope>
    <source>
        <strain evidence="1 4">AZ1-7</strain>
        <strain evidence="2 3">DS1-2</strain>
    </source>
</reference>
<dbReference type="EMBL" id="RBDY01000002">
    <property type="protein sequence ID" value="RKN26729.1"/>
    <property type="molecule type" value="Genomic_DNA"/>
</dbReference>
<keyword evidence="3" id="KW-1185">Reference proteome</keyword>
<evidence type="ECO:0000313" key="1">
    <source>
        <dbReference type="EMBL" id="RKN07254.1"/>
    </source>
</evidence>
<evidence type="ECO:0000313" key="2">
    <source>
        <dbReference type="EMBL" id="RKN26729.1"/>
    </source>
</evidence>
<proteinExistence type="predicted"/>
<dbReference type="AlphaFoldDB" id="A0A3A9WD08"/>
<sequence length="208" mass="20268">MRAMRRPDAAGPRRAAGAAWRRMPAWAPLLLGATLGLVCGTWHAALAEREFAADGYVQVTAADGDAIGVAQAYGRMATGGAVLSAAAEGAGVAAGRLADRVRAATSPDAPVIEITGTGPNGAAAARAANAVAGALVDLAGPGTRLTQVLPAAPPATPTAPVPPLSIALGVCAGAVVGGAASLVRRGETARAVPGSDAPLCTAVDLDDL</sequence>
<organism evidence="1 4">
    <name type="scientific">Streptomyces radicis</name>
    <dbReference type="NCBI Taxonomy" id="1750517"/>
    <lineage>
        <taxon>Bacteria</taxon>
        <taxon>Bacillati</taxon>
        <taxon>Actinomycetota</taxon>
        <taxon>Actinomycetes</taxon>
        <taxon>Kitasatosporales</taxon>
        <taxon>Streptomycetaceae</taxon>
        <taxon>Streptomyces</taxon>
    </lineage>
</organism>
<dbReference type="EMBL" id="RBDX01000016">
    <property type="protein sequence ID" value="RKN07254.1"/>
    <property type="molecule type" value="Genomic_DNA"/>
</dbReference>
<dbReference type="Proteomes" id="UP000268652">
    <property type="component" value="Unassembled WGS sequence"/>
</dbReference>